<gene>
    <name evidence="1" type="ORF">PCYB_007800</name>
</gene>
<dbReference type="KEGG" id="pcy:PCYB_007800"/>
<organism evidence="1 2">
    <name type="scientific">Plasmodium cynomolgi (strain B)</name>
    <dbReference type="NCBI Taxonomy" id="1120755"/>
    <lineage>
        <taxon>Eukaryota</taxon>
        <taxon>Sar</taxon>
        <taxon>Alveolata</taxon>
        <taxon>Apicomplexa</taxon>
        <taxon>Aconoidasida</taxon>
        <taxon>Haemosporida</taxon>
        <taxon>Plasmodiidae</taxon>
        <taxon>Plasmodium</taxon>
        <taxon>Plasmodium (Plasmodium)</taxon>
    </lineage>
</organism>
<evidence type="ECO:0000313" key="2">
    <source>
        <dbReference type="Proteomes" id="UP000006319"/>
    </source>
</evidence>
<sequence>MDFEHFKKIKLIFDYFKDYDKSIQDLDKHKGFCSQEYYDFFTKYVDNYKELHEECITKYQQNKYFCNEFRKHGGTKYPNELEYSPGVGPGTKVQQLSVIEPEEHLRTQASLGYNVDDLTPGKTITSDDKTTSITSKSINSVVSVAGILVPSYLAYKVIITQ</sequence>
<dbReference type="RefSeq" id="XP_004228249.1">
    <property type="nucleotide sequence ID" value="XM_004228201.1"/>
</dbReference>
<dbReference type="AlphaFoldDB" id="K6UFF9"/>
<dbReference type="PhylomeDB" id="K6UFF9"/>
<name>K6UFF9_PLACD</name>
<dbReference type="OrthoDB" id="383226at2759"/>
<evidence type="ECO:0000313" key="1">
    <source>
        <dbReference type="EMBL" id="GAB70031.1"/>
    </source>
</evidence>
<evidence type="ECO:0008006" key="3">
    <source>
        <dbReference type="Google" id="ProtNLM"/>
    </source>
</evidence>
<dbReference type="Proteomes" id="UP000006319">
    <property type="component" value="Unassembled WGS sequence"/>
</dbReference>
<reference evidence="1 2" key="1">
    <citation type="journal article" date="2012" name="Nat. Genet.">
        <title>Plasmodium cynomolgi genome sequences provide insight into Plasmodium vivax and the monkey malaria clade.</title>
        <authorList>
            <person name="Tachibana S."/>
            <person name="Sullivan S.A."/>
            <person name="Kawai S."/>
            <person name="Nakamura S."/>
            <person name="Kim H.R."/>
            <person name="Goto N."/>
            <person name="Arisue N."/>
            <person name="Palacpac N.M.Q."/>
            <person name="Honma H."/>
            <person name="Yagi M."/>
            <person name="Tougan T."/>
            <person name="Katakai Y."/>
            <person name="Kaneko O."/>
            <person name="Mita T."/>
            <person name="Kita K."/>
            <person name="Yasutomi Y."/>
            <person name="Sutton P.L."/>
            <person name="Shakhbatyan R."/>
            <person name="Horii T."/>
            <person name="Yasunaga T."/>
            <person name="Barnwell J.W."/>
            <person name="Escalante A.A."/>
            <person name="Carlton J.M."/>
            <person name="Tanabe K."/>
        </authorList>
    </citation>
    <scope>NUCLEOTIDE SEQUENCE [LARGE SCALE GENOMIC DNA]</scope>
    <source>
        <strain evidence="1 2">B</strain>
    </source>
</reference>
<dbReference type="GeneID" id="14696573"/>
<accession>K6UFF9</accession>
<dbReference type="VEuPathDB" id="PlasmoDB:PCYB_007800"/>
<keyword evidence="2" id="KW-1185">Reference proteome</keyword>
<dbReference type="EMBL" id="DF158568">
    <property type="protein sequence ID" value="GAB70031.1"/>
    <property type="molecule type" value="Genomic_DNA"/>
</dbReference>
<proteinExistence type="predicted"/>
<protein>
    <recommendedName>
        <fullName evidence="3">CYIR protein</fullName>
    </recommendedName>
</protein>